<reference evidence="3" key="1">
    <citation type="submission" date="2022-04" db="EMBL/GenBank/DDBJ databases">
        <title>Draft genome sequences of lactic acid bacteria (LAB) strains involved in meat spoilage.</title>
        <authorList>
            <person name="Palevich N."/>
        </authorList>
    </citation>
    <scope>NUCLEOTIDE SEQUENCE</scope>
    <source>
        <strain evidence="3">9-14</strain>
    </source>
</reference>
<dbReference type="Gene3D" id="1.10.10.10">
    <property type="entry name" value="Winged helix-like DNA-binding domain superfamily/Winged helix DNA-binding domain"/>
    <property type="match status" value="2"/>
</dbReference>
<sequence length="225" mass="26144">MNAYVKYKNELNTISFGKFNAVELNLFFAMLSKATSEHKQLFQLSLAELRSLAHYNPTSNQRLLTDLTAIQQKLTASKYIHSYRNDNTIGLEDFVFFEEFHFLKQSKSLEIKINPKFTCLLNQVPIHSTCFALQDFLSLKKVYAKQLFRLLTQYQTIGYWEVPIENLVFLLSIPESYQIGQIDQKIVKPAIAELMPFFASLRVEKIYGSTQGNKVTAYIFHFKKN</sequence>
<evidence type="ECO:0000256" key="1">
    <source>
        <dbReference type="ARBA" id="ARBA00038283"/>
    </source>
</evidence>
<comment type="similarity">
    <text evidence="1">Belongs to the initiator RepB protein family.</text>
</comment>
<evidence type="ECO:0000313" key="4">
    <source>
        <dbReference type="Proteomes" id="UP001249945"/>
    </source>
</evidence>
<proteinExistence type="inferred from homology"/>
<name>A0AAW8RBY8_CARDV</name>
<dbReference type="EMBL" id="JALRMR010000010">
    <property type="protein sequence ID" value="MDT1974602.1"/>
    <property type="molecule type" value="Genomic_DNA"/>
</dbReference>
<dbReference type="RefSeq" id="WP_311780585.1">
    <property type="nucleotide sequence ID" value="NZ_JALRMR010000010.1"/>
</dbReference>
<dbReference type="Pfam" id="PF21205">
    <property type="entry name" value="Rep3_C"/>
    <property type="match status" value="1"/>
</dbReference>
<dbReference type="SUPFAM" id="SSF46785">
    <property type="entry name" value="Winged helix' DNA-binding domain"/>
    <property type="match status" value="1"/>
</dbReference>
<dbReference type="Proteomes" id="UP001249945">
    <property type="component" value="Unassembled WGS sequence"/>
</dbReference>
<dbReference type="InterPro" id="IPR036388">
    <property type="entry name" value="WH-like_DNA-bd_sf"/>
</dbReference>
<dbReference type="InterPro" id="IPR036390">
    <property type="entry name" value="WH_DNA-bd_sf"/>
</dbReference>
<dbReference type="AlphaFoldDB" id="A0AAW8RBY8"/>
<dbReference type="InterPro" id="IPR000525">
    <property type="entry name" value="Initiator_Rep_WH1"/>
</dbReference>
<evidence type="ECO:0000313" key="3">
    <source>
        <dbReference type="EMBL" id="MDT1974602.1"/>
    </source>
</evidence>
<accession>A0AAW8RBY8</accession>
<protein>
    <submittedName>
        <fullName evidence="3">Replication initiation protein</fullName>
    </submittedName>
</protein>
<dbReference type="GO" id="GO:0003887">
    <property type="term" value="F:DNA-directed DNA polymerase activity"/>
    <property type="evidence" value="ECO:0007669"/>
    <property type="project" value="InterPro"/>
</dbReference>
<dbReference type="Pfam" id="PF01051">
    <property type="entry name" value="Rep3_N"/>
    <property type="match status" value="1"/>
</dbReference>
<evidence type="ECO:0000259" key="2">
    <source>
        <dbReference type="Pfam" id="PF01051"/>
    </source>
</evidence>
<comment type="caution">
    <text evidence="3">The sequence shown here is derived from an EMBL/GenBank/DDBJ whole genome shotgun (WGS) entry which is preliminary data.</text>
</comment>
<organism evidence="3 4">
    <name type="scientific">Carnobacterium divergens</name>
    <name type="common">Lactobacillus divergens</name>
    <dbReference type="NCBI Taxonomy" id="2748"/>
    <lineage>
        <taxon>Bacteria</taxon>
        <taxon>Bacillati</taxon>
        <taxon>Bacillota</taxon>
        <taxon>Bacilli</taxon>
        <taxon>Lactobacillales</taxon>
        <taxon>Carnobacteriaceae</taxon>
        <taxon>Carnobacterium</taxon>
    </lineage>
</organism>
<dbReference type="GO" id="GO:0006270">
    <property type="term" value="P:DNA replication initiation"/>
    <property type="evidence" value="ECO:0007669"/>
    <property type="project" value="InterPro"/>
</dbReference>
<gene>
    <name evidence="3" type="ORF">MX635_09385</name>
</gene>
<feature type="domain" description="Initiator Rep protein WH1" evidence="2">
    <location>
        <begin position="5"/>
        <end position="151"/>
    </location>
</feature>